<dbReference type="PANTHER" id="PTHR45528:SF1">
    <property type="entry name" value="SENSOR HISTIDINE KINASE CPXA"/>
    <property type="match status" value="1"/>
</dbReference>
<dbReference type="InterPro" id="IPR003660">
    <property type="entry name" value="HAMP_dom"/>
</dbReference>
<feature type="domain" description="HAMP" evidence="16">
    <location>
        <begin position="194"/>
        <end position="247"/>
    </location>
</feature>
<sequence length="471" mass="53261">MKVSLVKKLSLGFILAVLGSIILASAISNYTVGNKFKDYLVDEHKEKIDNAVKIIDDLYGGQKNFSQINNDEIQRYAELQELYIEIRDLNDNTIYTSGKSYLQHRGMMGNGNMMGPMAGMMRNYSGINMGEYTEENYPLNIDEKEEGKIIVGYFGTSYLSSASVTFISTLNHSFLISAIAALIFGVIISIIISRQISKPLAKITETANEMRNGNLNVEAEVNSSTKEIVELSNSMNYLAKSLNNQEMLRKRLTSDMAHELRTPLTTLKTHIEAFADGIWEPTSERFEVFYEEIDRMTKMVDDLRHLSKLEQTSIGLNKSRIDISKELEKIIYTFKPLYSKGNYELDTSITPNIVAMIDVDKFKQIITNLLSNSYKYLKPNGKVKVELKKENENVVIKVIDNGIGIPEKDIPYIFERFYRSDLSRNKNTGGSGIGLTITKALVEAHGGNIYLESKINQGTKFTIHFPLNHQL</sequence>
<dbReference type="PANTHER" id="PTHR45528">
    <property type="entry name" value="SENSOR HISTIDINE KINASE CPXA"/>
    <property type="match status" value="1"/>
</dbReference>
<comment type="catalytic activity">
    <reaction evidence="1">
        <text>ATP + protein L-histidine = ADP + protein N-phospho-L-histidine.</text>
        <dbReference type="EC" id="2.7.13.3"/>
    </reaction>
</comment>
<dbReference type="SMART" id="SM00387">
    <property type="entry name" value="HATPase_c"/>
    <property type="match status" value="1"/>
</dbReference>
<evidence type="ECO:0000256" key="5">
    <source>
        <dbReference type="ARBA" id="ARBA00022553"/>
    </source>
</evidence>
<keyword evidence="13 14" id="KW-0472">Membrane</keyword>
<protein>
    <recommendedName>
        <fullName evidence="3">histidine kinase</fullName>
        <ecNumber evidence="3">2.7.13.3</ecNumber>
    </recommendedName>
</protein>
<evidence type="ECO:0000256" key="2">
    <source>
        <dbReference type="ARBA" id="ARBA00004651"/>
    </source>
</evidence>
<dbReference type="RefSeq" id="WP_012059144.1">
    <property type="nucleotide sequence ID" value="NZ_CP073279.1"/>
</dbReference>
<dbReference type="Pfam" id="PF00512">
    <property type="entry name" value="HisKA"/>
    <property type="match status" value="1"/>
</dbReference>
<evidence type="ECO:0000256" key="7">
    <source>
        <dbReference type="ARBA" id="ARBA00022692"/>
    </source>
</evidence>
<keyword evidence="12" id="KW-0902">Two-component regulatory system</keyword>
<evidence type="ECO:0000313" key="17">
    <source>
        <dbReference type="EMBL" id="MBF7810278.1"/>
    </source>
</evidence>
<evidence type="ECO:0000256" key="12">
    <source>
        <dbReference type="ARBA" id="ARBA00023012"/>
    </source>
</evidence>
<dbReference type="InterPro" id="IPR003594">
    <property type="entry name" value="HATPase_dom"/>
</dbReference>
<accession>A0AAE2V1I5</accession>
<dbReference type="OMA" id="HIEKMQT"/>
<comment type="subcellular location">
    <subcellularLocation>
        <location evidence="2">Cell membrane</location>
        <topology evidence="2">Multi-pass membrane protein</topology>
    </subcellularLocation>
</comment>
<dbReference type="SMART" id="SM00304">
    <property type="entry name" value="HAMP"/>
    <property type="match status" value="1"/>
</dbReference>
<keyword evidence="10" id="KW-0067">ATP-binding</keyword>
<keyword evidence="5" id="KW-0597">Phosphoprotein</keyword>
<dbReference type="PRINTS" id="PR00344">
    <property type="entry name" value="BCTRLSENSOR"/>
</dbReference>
<dbReference type="InterPro" id="IPR005467">
    <property type="entry name" value="His_kinase_dom"/>
</dbReference>
<keyword evidence="8" id="KW-0547">Nucleotide-binding</keyword>
<dbReference type="Pfam" id="PF02518">
    <property type="entry name" value="HATPase_c"/>
    <property type="match status" value="1"/>
</dbReference>
<keyword evidence="9 17" id="KW-0418">Kinase</keyword>
<evidence type="ECO:0000256" key="11">
    <source>
        <dbReference type="ARBA" id="ARBA00022989"/>
    </source>
</evidence>
<dbReference type="Proteomes" id="UP000631418">
    <property type="component" value="Unassembled WGS sequence"/>
</dbReference>
<dbReference type="CDD" id="cd00082">
    <property type="entry name" value="HisKA"/>
    <property type="match status" value="1"/>
</dbReference>
<dbReference type="SUPFAM" id="SSF158472">
    <property type="entry name" value="HAMP domain-like"/>
    <property type="match status" value="1"/>
</dbReference>
<keyword evidence="7 14" id="KW-0812">Transmembrane</keyword>
<dbReference type="Gene3D" id="1.10.287.130">
    <property type="match status" value="1"/>
</dbReference>
<dbReference type="Pfam" id="PF00672">
    <property type="entry name" value="HAMP"/>
    <property type="match status" value="1"/>
</dbReference>
<name>A0AAE2V1I5_CLOBE</name>
<evidence type="ECO:0000256" key="14">
    <source>
        <dbReference type="SAM" id="Phobius"/>
    </source>
</evidence>
<dbReference type="CDD" id="cd06225">
    <property type="entry name" value="HAMP"/>
    <property type="match status" value="1"/>
</dbReference>
<keyword evidence="11 14" id="KW-1133">Transmembrane helix</keyword>
<dbReference type="AlphaFoldDB" id="A0AAE2V1I5"/>
<dbReference type="PROSITE" id="PS50885">
    <property type="entry name" value="HAMP"/>
    <property type="match status" value="1"/>
</dbReference>
<evidence type="ECO:0000256" key="9">
    <source>
        <dbReference type="ARBA" id="ARBA00022777"/>
    </source>
</evidence>
<dbReference type="SMART" id="SM00388">
    <property type="entry name" value="HisKA"/>
    <property type="match status" value="1"/>
</dbReference>
<dbReference type="InterPro" id="IPR050398">
    <property type="entry name" value="HssS/ArlS-like"/>
</dbReference>
<evidence type="ECO:0000259" key="15">
    <source>
        <dbReference type="PROSITE" id="PS50109"/>
    </source>
</evidence>
<gene>
    <name evidence="17" type="ORF">IS491_16700</name>
</gene>
<evidence type="ECO:0000256" key="10">
    <source>
        <dbReference type="ARBA" id="ARBA00022840"/>
    </source>
</evidence>
<evidence type="ECO:0000256" key="4">
    <source>
        <dbReference type="ARBA" id="ARBA00022475"/>
    </source>
</evidence>
<dbReference type="InterPro" id="IPR036097">
    <property type="entry name" value="HisK_dim/P_sf"/>
</dbReference>
<proteinExistence type="predicted"/>
<dbReference type="FunFam" id="3.30.565.10:FF:000006">
    <property type="entry name" value="Sensor histidine kinase WalK"/>
    <property type="match status" value="1"/>
</dbReference>
<dbReference type="Gene3D" id="3.30.565.10">
    <property type="entry name" value="Histidine kinase-like ATPase, C-terminal domain"/>
    <property type="match status" value="1"/>
</dbReference>
<dbReference type="EC" id="2.7.13.3" evidence="3"/>
<feature type="domain" description="Histidine kinase" evidence="15">
    <location>
        <begin position="255"/>
        <end position="469"/>
    </location>
</feature>
<dbReference type="InterPro" id="IPR036890">
    <property type="entry name" value="HATPase_C_sf"/>
</dbReference>
<dbReference type="PROSITE" id="PS50109">
    <property type="entry name" value="HIS_KIN"/>
    <property type="match status" value="1"/>
</dbReference>
<dbReference type="GO" id="GO:0005524">
    <property type="term" value="F:ATP binding"/>
    <property type="evidence" value="ECO:0007669"/>
    <property type="project" value="UniProtKB-KW"/>
</dbReference>
<dbReference type="InterPro" id="IPR003661">
    <property type="entry name" value="HisK_dim/P_dom"/>
</dbReference>
<dbReference type="CDD" id="cd00075">
    <property type="entry name" value="HATPase"/>
    <property type="match status" value="1"/>
</dbReference>
<reference evidence="17" key="1">
    <citation type="submission" date="2020-11" db="EMBL/GenBank/DDBJ databases">
        <authorList>
            <person name="Thieme N."/>
            <person name="Liebl W."/>
            <person name="Zverlov V."/>
        </authorList>
    </citation>
    <scope>NUCLEOTIDE SEQUENCE</scope>
    <source>
        <strain evidence="17">NT08</strain>
    </source>
</reference>
<evidence type="ECO:0000256" key="1">
    <source>
        <dbReference type="ARBA" id="ARBA00000085"/>
    </source>
</evidence>
<comment type="caution">
    <text evidence="17">The sequence shown here is derived from an EMBL/GenBank/DDBJ whole genome shotgun (WGS) entry which is preliminary data.</text>
</comment>
<dbReference type="SUPFAM" id="SSF47384">
    <property type="entry name" value="Homodimeric domain of signal transducing histidine kinase"/>
    <property type="match status" value="1"/>
</dbReference>
<evidence type="ECO:0000256" key="13">
    <source>
        <dbReference type="ARBA" id="ARBA00023136"/>
    </source>
</evidence>
<dbReference type="EMBL" id="JADOEF010000001">
    <property type="protein sequence ID" value="MBF7810278.1"/>
    <property type="molecule type" value="Genomic_DNA"/>
</dbReference>
<evidence type="ECO:0000313" key="18">
    <source>
        <dbReference type="Proteomes" id="UP000631418"/>
    </source>
</evidence>
<evidence type="ECO:0000256" key="3">
    <source>
        <dbReference type="ARBA" id="ARBA00012438"/>
    </source>
</evidence>
<evidence type="ECO:0000256" key="8">
    <source>
        <dbReference type="ARBA" id="ARBA00022741"/>
    </source>
</evidence>
<dbReference type="Gene3D" id="6.10.340.10">
    <property type="match status" value="1"/>
</dbReference>
<dbReference type="GO" id="GO:0005886">
    <property type="term" value="C:plasma membrane"/>
    <property type="evidence" value="ECO:0007669"/>
    <property type="project" value="UniProtKB-SubCell"/>
</dbReference>
<dbReference type="InterPro" id="IPR004358">
    <property type="entry name" value="Sig_transdc_His_kin-like_C"/>
</dbReference>
<evidence type="ECO:0000259" key="16">
    <source>
        <dbReference type="PROSITE" id="PS50885"/>
    </source>
</evidence>
<keyword evidence="6" id="KW-0808">Transferase</keyword>
<keyword evidence="4" id="KW-1003">Cell membrane</keyword>
<evidence type="ECO:0000256" key="6">
    <source>
        <dbReference type="ARBA" id="ARBA00022679"/>
    </source>
</evidence>
<dbReference type="SUPFAM" id="SSF55874">
    <property type="entry name" value="ATPase domain of HSP90 chaperone/DNA topoisomerase II/histidine kinase"/>
    <property type="match status" value="1"/>
</dbReference>
<dbReference type="GO" id="GO:0000155">
    <property type="term" value="F:phosphorelay sensor kinase activity"/>
    <property type="evidence" value="ECO:0007669"/>
    <property type="project" value="InterPro"/>
</dbReference>
<organism evidence="17 18">
    <name type="scientific">Clostridium beijerinckii</name>
    <name type="common">Clostridium MP</name>
    <dbReference type="NCBI Taxonomy" id="1520"/>
    <lineage>
        <taxon>Bacteria</taxon>
        <taxon>Bacillati</taxon>
        <taxon>Bacillota</taxon>
        <taxon>Clostridia</taxon>
        <taxon>Eubacteriales</taxon>
        <taxon>Clostridiaceae</taxon>
        <taxon>Clostridium</taxon>
    </lineage>
</organism>
<feature type="transmembrane region" description="Helical" evidence="14">
    <location>
        <begin position="174"/>
        <end position="192"/>
    </location>
</feature>